<evidence type="ECO:0000313" key="1">
    <source>
        <dbReference type="EMBL" id="BDA39648.1"/>
    </source>
</evidence>
<organism evidence="1 2">
    <name type="scientific">cyanobacterium endosymbiont of Braarudosphaera bigelowii</name>
    <dbReference type="NCBI Taxonomy" id="1285375"/>
    <lineage>
        <taxon>Bacteria</taxon>
        <taxon>Bacillati</taxon>
        <taxon>Cyanobacteriota</taxon>
        <taxon>Cyanophyceae</taxon>
        <taxon>Oscillatoriophycideae</taxon>
        <taxon>Chroococcales</taxon>
        <taxon>Aphanothecaceae</taxon>
        <taxon>Candidatus Atelocyanobacterium</taxon>
        <taxon>Candidatus Atelocyanobacterium thalassae</taxon>
    </lineage>
</organism>
<evidence type="ECO:0000313" key="2">
    <source>
        <dbReference type="Proteomes" id="UP001319803"/>
    </source>
</evidence>
<dbReference type="EMBL" id="AP024987">
    <property type="protein sequence ID" value="BDA39648.1"/>
    <property type="molecule type" value="Genomic_DNA"/>
</dbReference>
<accession>A0ABM7U4Q2</accession>
<evidence type="ECO:0008006" key="3">
    <source>
        <dbReference type="Google" id="ProtNLM"/>
    </source>
</evidence>
<gene>
    <name evidence="1" type="ORF">CPARK_000048700</name>
</gene>
<name>A0ABM7U4Q2_9CHRO</name>
<proteinExistence type="predicted"/>
<dbReference type="RefSeq" id="WP_229637605.1">
    <property type="nucleotide sequence ID" value="NZ_AP024987.1"/>
</dbReference>
<reference evidence="1 2" key="1">
    <citation type="submission" date="2021-08" db="EMBL/GenBank/DDBJ databases">
        <title>Endosymbiont genome of Braarudosphaera bigelowii.</title>
        <authorList>
            <person name="Suzuki S."/>
            <person name="Ishida K."/>
        </authorList>
    </citation>
    <scope>NUCLEOTIDE SEQUENCE [LARGE SCALE GENOMIC DNA]</scope>
    <source>
        <strain evidence="1">CPSB-1</strain>
    </source>
</reference>
<sequence>MLNFKLSFLVKLFFSFVLIGLISLYLSACNESFEKTSLKIKTNSVITVKNQLSEVSPPDTIRLLNKSLKNYHPKVSITDPKQYEVLSDNTVSVKLKLMDFPLFKNKNLGLGPHLNLFVDNKSYKKIYDLNEPIILEDLDPGTHTIRVLASSPWYESFKTKEAYAQTTFHVFTKIDNNLPNLSLPLLTYNSPRGDYGEEPIMLDFYVFDPSSDSMESYTVEDKDNCWRVKVTINEEIFILDSLEPIYLKGFQPGKNWIRLELIDKYGKKINNVFNDSIQLINYNPNKKDTLSALLQDKLSNQLAYSLIDPKYIKIPRLANEEEILPVSQLEEIITAENEKISEEIPQLANEEEILPVSQLEEIITAENEKISEEIPQLANEEEILPVSQLEEIITAENEKISEEIPQLANEEEILPVSQLEEIITAENEKISEEIPQLANEEEILSVSQLEEITTAENEKISEKIPRSKWLKKLILLIKKINLYTIRDFMNNIQTKFIN</sequence>
<dbReference type="Proteomes" id="UP001319803">
    <property type="component" value="Chromosome"/>
</dbReference>
<protein>
    <recommendedName>
        <fullName evidence="3">FHA domain-containing protein</fullName>
    </recommendedName>
</protein>
<keyword evidence="2" id="KW-1185">Reference proteome</keyword>